<dbReference type="RefSeq" id="XP_020050626.1">
    <property type="nucleotide sequence ID" value="XM_020191285.1"/>
</dbReference>
<dbReference type="Proteomes" id="UP000095038">
    <property type="component" value="Unassembled WGS sequence"/>
</dbReference>
<dbReference type="EMBL" id="KV454475">
    <property type="protein sequence ID" value="ODV64319.1"/>
    <property type="molecule type" value="Genomic_DNA"/>
</dbReference>
<protein>
    <submittedName>
        <fullName evidence="1">Uncharacterized protein</fullName>
    </submittedName>
</protein>
<gene>
    <name evidence="1" type="ORF">ASCRUDRAFT_6160</name>
</gene>
<dbReference type="GeneID" id="30964921"/>
<dbReference type="AlphaFoldDB" id="A0A1D2VRU5"/>
<keyword evidence="2" id="KW-1185">Reference proteome</keyword>
<organism evidence="1 2">
    <name type="scientific">Ascoidea rubescens DSM 1968</name>
    <dbReference type="NCBI Taxonomy" id="1344418"/>
    <lineage>
        <taxon>Eukaryota</taxon>
        <taxon>Fungi</taxon>
        <taxon>Dikarya</taxon>
        <taxon>Ascomycota</taxon>
        <taxon>Saccharomycotina</taxon>
        <taxon>Saccharomycetes</taxon>
        <taxon>Ascoideaceae</taxon>
        <taxon>Ascoidea</taxon>
    </lineage>
</organism>
<proteinExistence type="predicted"/>
<reference evidence="2" key="1">
    <citation type="submission" date="2016-05" db="EMBL/GenBank/DDBJ databases">
        <title>Comparative genomics of biotechnologically important yeasts.</title>
        <authorList>
            <consortium name="DOE Joint Genome Institute"/>
            <person name="Riley R."/>
            <person name="Haridas S."/>
            <person name="Wolfe K.H."/>
            <person name="Lopes M.R."/>
            <person name="Hittinger C.T."/>
            <person name="Goker M."/>
            <person name="Salamov A."/>
            <person name="Wisecaver J."/>
            <person name="Long T.M."/>
            <person name="Aerts A.L."/>
            <person name="Barry K."/>
            <person name="Choi C."/>
            <person name="Clum A."/>
            <person name="Coughlan A.Y."/>
            <person name="Deshpande S."/>
            <person name="Douglass A.P."/>
            <person name="Hanson S.J."/>
            <person name="Klenk H.-P."/>
            <person name="Labutti K."/>
            <person name="Lapidus A."/>
            <person name="Lindquist E."/>
            <person name="Lipzen A."/>
            <person name="Meier-Kolthoff J.P."/>
            <person name="Ohm R.A."/>
            <person name="Otillar R.P."/>
            <person name="Pangilinan J."/>
            <person name="Peng Y."/>
            <person name="Rokas A."/>
            <person name="Rosa C.A."/>
            <person name="Scheuner C."/>
            <person name="Sibirny A.A."/>
            <person name="Slot J.C."/>
            <person name="Stielow J.B."/>
            <person name="Sun H."/>
            <person name="Kurtzman C.P."/>
            <person name="Blackwell M."/>
            <person name="Grigoriev I.V."/>
            <person name="Jeffries T.W."/>
        </authorList>
    </citation>
    <scope>NUCLEOTIDE SEQUENCE [LARGE SCALE GENOMIC DNA]</scope>
    <source>
        <strain evidence="2">DSM 1968</strain>
    </source>
</reference>
<sequence length="162" mass="18752">MPADFNSSGNEGNEDEFILNFHDFLDLDVININSNDSSADIEILEEYYADSESDNDSNSNGNYFSEIGNEEDYFIKIKDESSSSILILSEIDENDPIFQVNDDEEEEEKEEEDEYHNVDFTLMVIRTFNSILADYIKLLEEFLACLSFLIFFNQIPDQDQDT</sequence>
<evidence type="ECO:0000313" key="2">
    <source>
        <dbReference type="Proteomes" id="UP000095038"/>
    </source>
</evidence>
<dbReference type="InParanoid" id="A0A1D2VRU5"/>
<evidence type="ECO:0000313" key="1">
    <source>
        <dbReference type="EMBL" id="ODV64319.1"/>
    </source>
</evidence>
<name>A0A1D2VRU5_9ASCO</name>
<accession>A0A1D2VRU5</accession>